<name>A0A377J2B3_9HELI</name>
<accession>A0A377J2B3</accession>
<keyword evidence="7" id="KW-0012">Acyltransferase</keyword>
<dbReference type="PIRSF" id="PIRSF500217">
    <property type="entry name" value="AlgI"/>
    <property type="match status" value="1"/>
</dbReference>
<feature type="transmembrane region" description="Helical" evidence="8">
    <location>
        <begin position="287"/>
        <end position="307"/>
    </location>
</feature>
<dbReference type="Pfam" id="PF03062">
    <property type="entry name" value="MBOAT"/>
    <property type="match status" value="1"/>
</dbReference>
<dbReference type="PIRSF" id="PIRSF016636">
    <property type="entry name" value="AlgI_DltB"/>
    <property type="match status" value="1"/>
</dbReference>
<evidence type="ECO:0000256" key="7">
    <source>
        <dbReference type="PIRNR" id="PIRNR016636"/>
    </source>
</evidence>
<sequence>MFFFSIEFGVVFVAFFIAYWCLHKHLAWQNALLLVFNYAILWGFGSFYFALVLALYTLFIFGASLMIAGSSGSGRAGLLAAIALVVCNLSFFKYFASFKDGFENLLRLFGLDFMDIDIVLPLGLSFYSFASITYLVAIYHAKHIPSDYVYITNPKLESLPNLAIYLSFFPTIIAGPIMRSDFFFSQLKSVRLWQAKSANLIIALLLFGIVKKVLIATYTQEYTEPILRNPLNHNAIELLLGIFGYSVQIYCDFSGYVNLVCAFGLMLGFTLPPNFNMPYMARNLKDFWARWHISLSTFIRDFIYIPLGGSKNGFWRAQMAVMVAFVLSGIWHGNTLNFLIWGALHGLGLVWLNSLRALGLGLGSGVLAGVVARACTFCFVSFAWLFFCYKDFGDSVAFLGAFVENFSKPIGLREVGILAVGAVLFMLYPLCQNLLRQCVFYLYKIPNILKPIVLAAVLLLVFCLMPDGIPNFIYAGF</sequence>
<dbReference type="RefSeq" id="WP_115010945.1">
    <property type="nucleotide sequence ID" value="NZ_UGHV01000001.1"/>
</dbReference>
<keyword evidence="5 8" id="KW-1133">Transmembrane helix</keyword>
<keyword evidence="7 9" id="KW-0808">Transferase</keyword>
<dbReference type="InterPro" id="IPR024194">
    <property type="entry name" value="Ac/AlaTfrase_AlgI/DltB"/>
</dbReference>
<feature type="transmembrane region" description="Helical" evidence="8">
    <location>
        <begin position="159"/>
        <end position="178"/>
    </location>
</feature>
<evidence type="ECO:0000256" key="4">
    <source>
        <dbReference type="ARBA" id="ARBA00022692"/>
    </source>
</evidence>
<dbReference type="PANTHER" id="PTHR13285">
    <property type="entry name" value="ACYLTRANSFERASE"/>
    <property type="match status" value="1"/>
</dbReference>
<reference evidence="9 10" key="1">
    <citation type="submission" date="2018-06" db="EMBL/GenBank/DDBJ databases">
        <authorList>
            <consortium name="Pathogen Informatics"/>
            <person name="Doyle S."/>
        </authorList>
    </citation>
    <scope>NUCLEOTIDE SEQUENCE [LARGE SCALE GENOMIC DNA]</scope>
    <source>
        <strain evidence="9 10">NCTC12410</strain>
    </source>
</reference>
<feature type="transmembrane region" description="Helical" evidence="8">
    <location>
        <begin position="338"/>
        <end position="358"/>
    </location>
</feature>
<dbReference type="InterPro" id="IPR051085">
    <property type="entry name" value="MB_O-acyltransferase"/>
</dbReference>
<evidence type="ECO:0000256" key="5">
    <source>
        <dbReference type="ARBA" id="ARBA00022989"/>
    </source>
</evidence>
<proteinExistence type="inferred from homology"/>
<comment type="similarity">
    <text evidence="2 7">Belongs to the membrane-bound acyltransferase family.</text>
</comment>
<keyword evidence="4 8" id="KW-0812">Transmembrane</keyword>
<protein>
    <submittedName>
        <fullName evidence="9">Alginate O-acetyltransferase AlgI</fullName>
    </submittedName>
</protein>
<dbReference type="Proteomes" id="UP000254841">
    <property type="component" value="Unassembled WGS sequence"/>
</dbReference>
<dbReference type="PANTHER" id="PTHR13285:SF18">
    <property type="entry name" value="PROTEIN-CYSTEINE N-PALMITOYLTRANSFERASE RASP"/>
    <property type="match status" value="1"/>
</dbReference>
<keyword evidence="6 7" id="KW-0472">Membrane</keyword>
<evidence type="ECO:0000256" key="8">
    <source>
        <dbReference type="SAM" id="Phobius"/>
    </source>
</evidence>
<dbReference type="GO" id="GO:0016746">
    <property type="term" value="F:acyltransferase activity"/>
    <property type="evidence" value="ECO:0007669"/>
    <property type="project" value="UniProtKB-KW"/>
</dbReference>
<dbReference type="InterPro" id="IPR004299">
    <property type="entry name" value="MBOAT_fam"/>
</dbReference>
<dbReference type="InterPro" id="IPR028362">
    <property type="entry name" value="AlgI"/>
</dbReference>
<evidence type="ECO:0000256" key="6">
    <source>
        <dbReference type="ARBA" id="ARBA00023136"/>
    </source>
</evidence>
<evidence type="ECO:0000256" key="1">
    <source>
        <dbReference type="ARBA" id="ARBA00004651"/>
    </source>
</evidence>
<dbReference type="EMBL" id="UGHV01000001">
    <property type="protein sequence ID" value="STO96621.1"/>
    <property type="molecule type" value="Genomic_DNA"/>
</dbReference>
<evidence type="ECO:0000313" key="10">
    <source>
        <dbReference type="Proteomes" id="UP000254841"/>
    </source>
</evidence>
<dbReference type="GO" id="GO:0005886">
    <property type="term" value="C:plasma membrane"/>
    <property type="evidence" value="ECO:0007669"/>
    <property type="project" value="UniProtKB-SubCell"/>
</dbReference>
<dbReference type="GO" id="GO:0042121">
    <property type="term" value="P:alginic acid biosynthetic process"/>
    <property type="evidence" value="ECO:0007669"/>
    <property type="project" value="InterPro"/>
</dbReference>
<feature type="transmembrane region" description="Helical" evidence="8">
    <location>
        <begin position="448"/>
        <end position="465"/>
    </location>
</feature>
<evidence type="ECO:0000256" key="2">
    <source>
        <dbReference type="ARBA" id="ARBA00010323"/>
    </source>
</evidence>
<comment type="subcellular location">
    <subcellularLocation>
        <location evidence="1">Cell membrane</location>
        <topology evidence="1">Multi-pass membrane protein</topology>
    </subcellularLocation>
</comment>
<organism evidence="9 10">
    <name type="scientific">Helicobacter canis</name>
    <dbReference type="NCBI Taxonomy" id="29419"/>
    <lineage>
        <taxon>Bacteria</taxon>
        <taxon>Pseudomonadati</taxon>
        <taxon>Campylobacterota</taxon>
        <taxon>Epsilonproteobacteria</taxon>
        <taxon>Campylobacterales</taxon>
        <taxon>Helicobacteraceae</taxon>
        <taxon>Helicobacter</taxon>
    </lineage>
</organism>
<feature type="transmembrane region" description="Helical" evidence="8">
    <location>
        <begin position="6"/>
        <end position="22"/>
    </location>
</feature>
<evidence type="ECO:0000313" key="9">
    <source>
        <dbReference type="EMBL" id="STO96621.1"/>
    </source>
</evidence>
<feature type="transmembrane region" description="Helical" evidence="8">
    <location>
        <begin position="256"/>
        <end position="275"/>
    </location>
</feature>
<feature type="transmembrane region" description="Helical" evidence="8">
    <location>
        <begin position="198"/>
        <end position="219"/>
    </location>
</feature>
<feature type="transmembrane region" description="Helical" evidence="8">
    <location>
        <begin position="50"/>
        <end position="69"/>
    </location>
</feature>
<dbReference type="AlphaFoldDB" id="A0A377J2B3"/>
<dbReference type="OrthoDB" id="139172at2"/>
<evidence type="ECO:0000256" key="3">
    <source>
        <dbReference type="ARBA" id="ARBA00022475"/>
    </source>
</evidence>
<feature type="transmembrane region" description="Helical" evidence="8">
    <location>
        <begin position="76"/>
        <end position="98"/>
    </location>
</feature>
<feature type="transmembrane region" description="Helical" evidence="8">
    <location>
        <begin position="370"/>
        <end position="389"/>
    </location>
</feature>
<feature type="transmembrane region" description="Helical" evidence="8">
    <location>
        <begin position="410"/>
        <end position="428"/>
    </location>
</feature>
<keyword evidence="3 7" id="KW-1003">Cell membrane</keyword>
<gene>
    <name evidence="9" type="primary">dltB_1</name>
    <name evidence="9" type="ORF">NCTC12410_00435</name>
</gene>
<feature type="transmembrane region" description="Helical" evidence="8">
    <location>
        <begin position="118"/>
        <end position="139"/>
    </location>
</feature>